<sequence length="79" mass="8437">MLTTVVKRRPVDRLPAEGWQPGFVFGSAEHLGESAVNLVTAGAGVPWGAPAPDRGSVSPYGRQKFSSSWLFSIARAKKP</sequence>
<evidence type="ECO:0000313" key="2">
    <source>
        <dbReference type="Proteomes" id="UP000756710"/>
    </source>
</evidence>
<reference evidence="1 2" key="1">
    <citation type="submission" date="2021-03" db="EMBL/GenBank/DDBJ databases">
        <title>Genomic Encyclopedia of Type Strains, Phase IV (KMG-IV): sequencing the most valuable type-strain genomes for metagenomic binning, comparative biology and taxonomic classification.</title>
        <authorList>
            <person name="Goeker M."/>
        </authorList>
    </citation>
    <scope>NUCLEOTIDE SEQUENCE [LARGE SCALE GENOMIC DNA]</scope>
    <source>
        <strain evidence="1 2">DSM 41954</strain>
    </source>
</reference>
<comment type="caution">
    <text evidence="1">The sequence shown here is derived from an EMBL/GenBank/DDBJ whole genome shotgun (WGS) entry which is preliminary data.</text>
</comment>
<dbReference type="Proteomes" id="UP000756710">
    <property type="component" value="Unassembled WGS sequence"/>
</dbReference>
<proteinExistence type="predicted"/>
<name>A0ABS4N5I3_9ACTN</name>
<organism evidence="1 2">
    <name type="scientific">Streptomyces iranensis</name>
    <dbReference type="NCBI Taxonomy" id="576784"/>
    <lineage>
        <taxon>Bacteria</taxon>
        <taxon>Bacillati</taxon>
        <taxon>Actinomycetota</taxon>
        <taxon>Actinomycetes</taxon>
        <taxon>Kitasatosporales</taxon>
        <taxon>Streptomycetaceae</taxon>
        <taxon>Streptomyces</taxon>
        <taxon>Streptomyces violaceusniger group</taxon>
    </lineage>
</organism>
<dbReference type="EMBL" id="JAGGLR010000029">
    <property type="protein sequence ID" value="MBP2067254.1"/>
    <property type="molecule type" value="Genomic_DNA"/>
</dbReference>
<gene>
    <name evidence="1" type="ORF">J2Z30_008320</name>
</gene>
<evidence type="ECO:0000313" key="1">
    <source>
        <dbReference type="EMBL" id="MBP2067254.1"/>
    </source>
</evidence>
<protein>
    <submittedName>
        <fullName evidence="1">Uncharacterized protein</fullName>
    </submittedName>
</protein>
<keyword evidence="2" id="KW-1185">Reference proteome</keyword>
<accession>A0ABS4N5I3</accession>